<dbReference type="GO" id="GO:0046872">
    <property type="term" value="F:metal ion binding"/>
    <property type="evidence" value="ECO:0007669"/>
    <property type="project" value="UniProtKB-KW"/>
</dbReference>
<name>A0A2A4MJU8_9GAMM</name>
<sequence>MIYKGSCHCGAIQFEVDAPEKLRCEDCNCSMCSKSGYLHLIVPKSKFNLVSDDSGITTYTWGTGTAKHLFCSTCGIKPFYIPRSNPDGYDVNVRCLEPQPEELNIQAFDGRNWEKHAHKLAHLSKET</sequence>
<dbReference type="PANTHER" id="PTHR28620">
    <property type="entry name" value="CENTROMERE PROTEIN V"/>
    <property type="match status" value="1"/>
</dbReference>
<accession>A0A2A4MJU8</accession>
<proteinExistence type="inferred from homology"/>
<dbReference type="Gene3D" id="2.170.150.70">
    <property type="match status" value="1"/>
</dbReference>
<comment type="caution">
    <text evidence="5">The sequence shown here is derived from an EMBL/GenBank/DDBJ whole genome shotgun (WGS) entry which is preliminary data.</text>
</comment>
<reference evidence="6" key="1">
    <citation type="submission" date="2017-08" db="EMBL/GenBank/DDBJ databases">
        <title>A dynamic microbial community with high functional redundancy inhabits the cold, oxic subseafloor aquifer.</title>
        <authorList>
            <person name="Tully B.J."/>
            <person name="Wheat C.G."/>
            <person name="Glazer B.T."/>
            <person name="Huber J.A."/>
        </authorList>
    </citation>
    <scope>NUCLEOTIDE SEQUENCE [LARGE SCALE GENOMIC DNA]</scope>
</reference>
<dbReference type="Proteomes" id="UP000218172">
    <property type="component" value="Unassembled WGS sequence"/>
</dbReference>
<dbReference type="GO" id="GO:0016846">
    <property type="term" value="F:carbon-sulfur lyase activity"/>
    <property type="evidence" value="ECO:0007669"/>
    <property type="project" value="InterPro"/>
</dbReference>
<dbReference type="InterPro" id="IPR011057">
    <property type="entry name" value="Mss4-like_sf"/>
</dbReference>
<dbReference type="EMBL" id="NVQR01000090">
    <property type="protein sequence ID" value="PCH60499.1"/>
    <property type="molecule type" value="Genomic_DNA"/>
</dbReference>
<evidence type="ECO:0000313" key="6">
    <source>
        <dbReference type="Proteomes" id="UP000218172"/>
    </source>
</evidence>
<dbReference type="Pfam" id="PF04828">
    <property type="entry name" value="GFA"/>
    <property type="match status" value="1"/>
</dbReference>
<evidence type="ECO:0000259" key="4">
    <source>
        <dbReference type="PROSITE" id="PS51891"/>
    </source>
</evidence>
<dbReference type="SUPFAM" id="SSF51316">
    <property type="entry name" value="Mss4-like"/>
    <property type="match status" value="1"/>
</dbReference>
<protein>
    <submittedName>
        <fullName evidence="5">Aldehyde-activating protein</fullName>
    </submittedName>
</protein>
<dbReference type="InterPro" id="IPR006913">
    <property type="entry name" value="CENP-V/GFA"/>
</dbReference>
<keyword evidence="2" id="KW-0479">Metal-binding</keyword>
<keyword evidence="3" id="KW-0862">Zinc</keyword>
<organism evidence="5 6">
    <name type="scientific">SAR86 cluster bacterium</name>
    <dbReference type="NCBI Taxonomy" id="2030880"/>
    <lineage>
        <taxon>Bacteria</taxon>
        <taxon>Pseudomonadati</taxon>
        <taxon>Pseudomonadota</taxon>
        <taxon>Gammaproteobacteria</taxon>
        <taxon>SAR86 cluster</taxon>
    </lineage>
</organism>
<dbReference type="PROSITE" id="PS51891">
    <property type="entry name" value="CENP_V_GFA"/>
    <property type="match status" value="1"/>
</dbReference>
<comment type="similarity">
    <text evidence="1">Belongs to the Gfa family.</text>
</comment>
<evidence type="ECO:0000313" key="5">
    <source>
        <dbReference type="EMBL" id="PCH60499.1"/>
    </source>
</evidence>
<feature type="domain" description="CENP-V/GFA" evidence="4">
    <location>
        <begin position="3"/>
        <end position="114"/>
    </location>
</feature>
<evidence type="ECO:0000256" key="2">
    <source>
        <dbReference type="ARBA" id="ARBA00022723"/>
    </source>
</evidence>
<gene>
    <name evidence="5" type="ORF">COC19_05840</name>
</gene>
<dbReference type="PANTHER" id="PTHR28620:SF1">
    <property type="entry name" value="CENP-V_GFA DOMAIN-CONTAINING PROTEIN"/>
    <property type="match status" value="1"/>
</dbReference>
<evidence type="ECO:0000256" key="1">
    <source>
        <dbReference type="ARBA" id="ARBA00005495"/>
    </source>
</evidence>
<dbReference type="InterPro" id="IPR052355">
    <property type="entry name" value="CENP-V-like"/>
</dbReference>
<dbReference type="AlphaFoldDB" id="A0A2A4MJU8"/>
<evidence type="ECO:0000256" key="3">
    <source>
        <dbReference type="ARBA" id="ARBA00022833"/>
    </source>
</evidence>